<dbReference type="EMBL" id="JAIWYP010000015">
    <property type="protein sequence ID" value="KAH3699146.1"/>
    <property type="molecule type" value="Genomic_DNA"/>
</dbReference>
<protein>
    <submittedName>
        <fullName evidence="1">Uncharacterized protein</fullName>
    </submittedName>
</protein>
<dbReference type="Proteomes" id="UP000828390">
    <property type="component" value="Unassembled WGS sequence"/>
</dbReference>
<evidence type="ECO:0000313" key="1">
    <source>
        <dbReference type="EMBL" id="KAH3699146.1"/>
    </source>
</evidence>
<organism evidence="1 2">
    <name type="scientific">Dreissena polymorpha</name>
    <name type="common">Zebra mussel</name>
    <name type="synonym">Mytilus polymorpha</name>
    <dbReference type="NCBI Taxonomy" id="45954"/>
    <lineage>
        <taxon>Eukaryota</taxon>
        <taxon>Metazoa</taxon>
        <taxon>Spiralia</taxon>
        <taxon>Lophotrochozoa</taxon>
        <taxon>Mollusca</taxon>
        <taxon>Bivalvia</taxon>
        <taxon>Autobranchia</taxon>
        <taxon>Heteroconchia</taxon>
        <taxon>Euheterodonta</taxon>
        <taxon>Imparidentia</taxon>
        <taxon>Neoheterodontei</taxon>
        <taxon>Myida</taxon>
        <taxon>Dreissenoidea</taxon>
        <taxon>Dreissenidae</taxon>
        <taxon>Dreissena</taxon>
    </lineage>
</organism>
<proteinExistence type="predicted"/>
<name>A0A9D3YIJ7_DREPO</name>
<reference evidence="1" key="2">
    <citation type="submission" date="2020-11" db="EMBL/GenBank/DDBJ databases">
        <authorList>
            <person name="McCartney M.A."/>
            <person name="Auch B."/>
            <person name="Kono T."/>
            <person name="Mallez S."/>
            <person name="Becker A."/>
            <person name="Gohl D.M."/>
            <person name="Silverstein K.A.T."/>
            <person name="Koren S."/>
            <person name="Bechman K.B."/>
            <person name="Herman A."/>
            <person name="Abrahante J.E."/>
            <person name="Garbe J."/>
        </authorList>
    </citation>
    <scope>NUCLEOTIDE SEQUENCE</scope>
    <source>
        <strain evidence="1">Duluth1</strain>
        <tissue evidence="1">Whole animal</tissue>
    </source>
</reference>
<accession>A0A9D3YIJ7</accession>
<gene>
    <name evidence="1" type="ORF">DPMN_074100</name>
</gene>
<evidence type="ECO:0000313" key="2">
    <source>
        <dbReference type="Proteomes" id="UP000828390"/>
    </source>
</evidence>
<keyword evidence="2" id="KW-1185">Reference proteome</keyword>
<sequence length="130" mass="15040">MSRDNENNWADPGPRKTRKYKEILGTLESLKLPHPLMAMIFNQPDIGTDLLTKLYEDWTNYNHPETICWTDGPTDMGHTTVTCRPYKSLDVFLRKSATSPGSHDFQPTITIFKNFHEDWTINVASRVLTR</sequence>
<comment type="caution">
    <text evidence="1">The sequence shown here is derived from an EMBL/GenBank/DDBJ whole genome shotgun (WGS) entry which is preliminary data.</text>
</comment>
<dbReference type="AlphaFoldDB" id="A0A9D3YIJ7"/>
<reference evidence="1" key="1">
    <citation type="journal article" date="2019" name="bioRxiv">
        <title>The Genome of the Zebra Mussel, Dreissena polymorpha: A Resource for Invasive Species Research.</title>
        <authorList>
            <person name="McCartney M.A."/>
            <person name="Auch B."/>
            <person name="Kono T."/>
            <person name="Mallez S."/>
            <person name="Zhang Y."/>
            <person name="Obille A."/>
            <person name="Becker A."/>
            <person name="Abrahante J.E."/>
            <person name="Garbe J."/>
            <person name="Badalamenti J.P."/>
            <person name="Herman A."/>
            <person name="Mangelson H."/>
            <person name="Liachko I."/>
            <person name="Sullivan S."/>
            <person name="Sone E.D."/>
            <person name="Koren S."/>
            <person name="Silverstein K.A.T."/>
            <person name="Beckman K.B."/>
            <person name="Gohl D.M."/>
        </authorList>
    </citation>
    <scope>NUCLEOTIDE SEQUENCE</scope>
    <source>
        <strain evidence="1">Duluth1</strain>
        <tissue evidence="1">Whole animal</tissue>
    </source>
</reference>